<protein>
    <submittedName>
        <fullName evidence="2">Uncharacterized protein</fullName>
    </submittedName>
</protein>
<feature type="transmembrane region" description="Helical" evidence="1">
    <location>
        <begin position="77"/>
        <end position="96"/>
    </location>
</feature>
<accession>A0A2J6QDF9</accession>
<dbReference type="EMBL" id="KZ613473">
    <property type="protein sequence ID" value="PMD24305.1"/>
    <property type="molecule type" value="Genomic_DNA"/>
</dbReference>
<dbReference type="OrthoDB" id="3890746at2759"/>
<dbReference type="AlphaFoldDB" id="A0A2J6QDF9"/>
<reference evidence="2 3" key="1">
    <citation type="submission" date="2016-05" db="EMBL/GenBank/DDBJ databases">
        <title>A degradative enzymes factory behind the ericoid mycorrhizal symbiosis.</title>
        <authorList>
            <consortium name="DOE Joint Genome Institute"/>
            <person name="Martino E."/>
            <person name="Morin E."/>
            <person name="Grelet G."/>
            <person name="Kuo A."/>
            <person name="Kohler A."/>
            <person name="Daghino S."/>
            <person name="Barry K."/>
            <person name="Choi C."/>
            <person name="Cichocki N."/>
            <person name="Clum A."/>
            <person name="Copeland A."/>
            <person name="Hainaut M."/>
            <person name="Haridas S."/>
            <person name="Labutti K."/>
            <person name="Lindquist E."/>
            <person name="Lipzen A."/>
            <person name="Khouja H.-R."/>
            <person name="Murat C."/>
            <person name="Ohm R."/>
            <person name="Olson A."/>
            <person name="Spatafora J."/>
            <person name="Veneault-Fourrey C."/>
            <person name="Henrissat B."/>
            <person name="Grigoriev I."/>
            <person name="Martin F."/>
            <person name="Perotto S."/>
        </authorList>
    </citation>
    <scope>NUCLEOTIDE SEQUENCE [LARGE SCALE GENOMIC DNA]</scope>
    <source>
        <strain evidence="2 3">UAMH 7357</strain>
    </source>
</reference>
<organism evidence="2 3">
    <name type="scientific">Hyaloscypha hepaticicola</name>
    <dbReference type="NCBI Taxonomy" id="2082293"/>
    <lineage>
        <taxon>Eukaryota</taxon>
        <taxon>Fungi</taxon>
        <taxon>Dikarya</taxon>
        <taxon>Ascomycota</taxon>
        <taxon>Pezizomycotina</taxon>
        <taxon>Leotiomycetes</taxon>
        <taxon>Helotiales</taxon>
        <taxon>Hyaloscyphaceae</taxon>
        <taxon>Hyaloscypha</taxon>
    </lineage>
</organism>
<keyword evidence="1" id="KW-1133">Transmembrane helix</keyword>
<keyword evidence="1" id="KW-0812">Transmembrane</keyword>
<feature type="transmembrane region" description="Helical" evidence="1">
    <location>
        <begin position="30"/>
        <end position="57"/>
    </location>
</feature>
<keyword evidence="1" id="KW-0472">Membrane</keyword>
<feature type="transmembrane region" description="Helical" evidence="1">
    <location>
        <begin position="108"/>
        <end position="133"/>
    </location>
</feature>
<dbReference type="Proteomes" id="UP000235672">
    <property type="component" value="Unassembled WGS sequence"/>
</dbReference>
<feature type="transmembrane region" description="Helical" evidence="1">
    <location>
        <begin position="171"/>
        <end position="192"/>
    </location>
</feature>
<evidence type="ECO:0000313" key="2">
    <source>
        <dbReference type="EMBL" id="PMD24305.1"/>
    </source>
</evidence>
<proteinExistence type="predicted"/>
<evidence type="ECO:0000313" key="3">
    <source>
        <dbReference type="Proteomes" id="UP000235672"/>
    </source>
</evidence>
<name>A0A2J6QDF9_9HELO</name>
<evidence type="ECO:0000256" key="1">
    <source>
        <dbReference type="SAM" id="Phobius"/>
    </source>
</evidence>
<gene>
    <name evidence="2" type="ORF">NA56DRAFT_567601</name>
</gene>
<keyword evidence="3" id="KW-1185">Reference proteome</keyword>
<sequence length="214" mass="23083">MNAEASSFEAPTLVQQKSTKMARVAESVGMGLTVLALLAGITTVVTAADALAVYNTTSLPGEYLLPLWPADFNNRPSVALVVCGTIIILSSAASLVHSKISAERNAPFIHHSVSFVGPTICLIAGLVATSFFYGVNASSTTYTLHSWSCQWSPVTMDVKPHWDVLCRETSAAIYLMVMMIPLELLVLGSVVYSRFAGYKQTFERERKTNSPAMS</sequence>